<comment type="caution">
    <text evidence="1">The sequence shown here is derived from an EMBL/GenBank/DDBJ whole genome shotgun (WGS) entry which is preliminary data.</text>
</comment>
<accession>A0ACB8S7B8</accession>
<dbReference type="Proteomes" id="UP000814033">
    <property type="component" value="Unassembled WGS sequence"/>
</dbReference>
<protein>
    <submittedName>
        <fullName evidence="1">Uncharacterized protein</fullName>
    </submittedName>
</protein>
<evidence type="ECO:0000313" key="1">
    <source>
        <dbReference type="EMBL" id="KAI0052393.1"/>
    </source>
</evidence>
<reference evidence="1" key="2">
    <citation type="journal article" date="2022" name="New Phytol.">
        <title>Evolutionary transition to the ectomycorrhizal habit in the genomes of a hyperdiverse lineage of mushroom-forming fungi.</title>
        <authorList>
            <person name="Looney B."/>
            <person name="Miyauchi S."/>
            <person name="Morin E."/>
            <person name="Drula E."/>
            <person name="Courty P.E."/>
            <person name="Kohler A."/>
            <person name="Kuo A."/>
            <person name="LaButti K."/>
            <person name="Pangilinan J."/>
            <person name="Lipzen A."/>
            <person name="Riley R."/>
            <person name="Andreopoulos W."/>
            <person name="He G."/>
            <person name="Johnson J."/>
            <person name="Nolan M."/>
            <person name="Tritt A."/>
            <person name="Barry K.W."/>
            <person name="Grigoriev I.V."/>
            <person name="Nagy L.G."/>
            <person name="Hibbett D."/>
            <person name="Henrissat B."/>
            <person name="Matheny P.B."/>
            <person name="Labbe J."/>
            <person name="Martin F.M."/>
        </authorList>
    </citation>
    <scope>NUCLEOTIDE SEQUENCE</scope>
    <source>
        <strain evidence="1">FP105234-sp</strain>
    </source>
</reference>
<organism evidence="1 2">
    <name type="scientific">Auriscalpium vulgare</name>
    <dbReference type="NCBI Taxonomy" id="40419"/>
    <lineage>
        <taxon>Eukaryota</taxon>
        <taxon>Fungi</taxon>
        <taxon>Dikarya</taxon>
        <taxon>Basidiomycota</taxon>
        <taxon>Agaricomycotina</taxon>
        <taxon>Agaricomycetes</taxon>
        <taxon>Russulales</taxon>
        <taxon>Auriscalpiaceae</taxon>
        <taxon>Auriscalpium</taxon>
    </lineage>
</organism>
<keyword evidence="2" id="KW-1185">Reference proteome</keyword>
<reference evidence="1" key="1">
    <citation type="submission" date="2021-02" db="EMBL/GenBank/DDBJ databases">
        <authorList>
            <consortium name="DOE Joint Genome Institute"/>
            <person name="Ahrendt S."/>
            <person name="Looney B.P."/>
            <person name="Miyauchi S."/>
            <person name="Morin E."/>
            <person name="Drula E."/>
            <person name="Courty P.E."/>
            <person name="Chicoki N."/>
            <person name="Fauchery L."/>
            <person name="Kohler A."/>
            <person name="Kuo A."/>
            <person name="Labutti K."/>
            <person name="Pangilinan J."/>
            <person name="Lipzen A."/>
            <person name="Riley R."/>
            <person name="Andreopoulos W."/>
            <person name="He G."/>
            <person name="Johnson J."/>
            <person name="Barry K.W."/>
            <person name="Grigoriev I.V."/>
            <person name="Nagy L."/>
            <person name="Hibbett D."/>
            <person name="Henrissat B."/>
            <person name="Matheny P.B."/>
            <person name="Labbe J."/>
            <person name="Martin F."/>
        </authorList>
    </citation>
    <scope>NUCLEOTIDE SEQUENCE</scope>
    <source>
        <strain evidence="1">FP105234-sp</strain>
    </source>
</reference>
<proteinExistence type="predicted"/>
<name>A0ACB8S7B8_9AGAM</name>
<gene>
    <name evidence="1" type="ORF">FA95DRAFT_1592677</name>
</gene>
<sequence length="415" mass="46011">MVFVFVLFCAADSCLCRLVLRIQEEGVACEALRRLLPRGLTCLASILRCALTLCINAGAGGSWDNNFQVTPAPLHADINMDSFLHPTGNFTLWSSDPGAVEILPTMLGTEATPIPSTLTLVSDTSDLTPPFDPNRAFALKENTALDSGADFLPFEYPAPGGLYNPPAYASTHFTRAAEPSKQLHASSKPNCRARSTNDRRQSAKRAAKKRLRNPEIRRLLALPPGATLTEVVNKLEDQQIEIASLLYEHCALQRQLKRASEELLVLKWKQSLDAEEPLSQVDPQASAKWQVDQLYPETIYQVPDPDAATYWDSEHDHVAPHQLSQDVSEELLQFEHPLPQADSQASPEVDDASTQAEPVSFSQSPDYEAFAQVDSQTAICRDSEHVGEERVMKQEISSMIDWPDIRLILRAKHCL</sequence>
<evidence type="ECO:0000313" key="2">
    <source>
        <dbReference type="Proteomes" id="UP000814033"/>
    </source>
</evidence>
<dbReference type="EMBL" id="MU275845">
    <property type="protein sequence ID" value="KAI0052393.1"/>
    <property type="molecule type" value="Genomic_DNA"/>
</dbReference>